<organism evidence="3">
    <name type="scientific">freshwater metagenome</name>
    <dbReference type="NCBI Taxonomy" id="449393"/>
    <lineage>
        <taxon>unclassified sequences</taxon>
        <taxon>metagenomes</taxon>
        <taxon>ecological metagenomes</taxon>
    </lineage>
</organism>
<dbReference type="NCBIfam" id="TIGR01256">
    <property type="entry name" value="modA"/>
    <property type="match status" value="1"/>
</dbReference>
<evidence type="ECO:0000256" key="2">
    <source>
        <dbReference type="ARBA" id="ARBA00022729"/>
    </source>
</evidence>
<dbReference type="PROSITE" id="PS51257">
    <property type="entry name" value="PROKAR_LIPOPROTEIN"/>
    <property type="match status" value="1"/>
</dbReference>
<dbReference type="PANTHER" id="PTHR30632">
    <property type="entry name" value="MOLYBDATE-BINDING PERIPLASMIC PROTEIN"/>
    <property type="match status" value="1"/>
</dbReference>
<proteinExistence type="predicted"/>
<dbReference type="InterPro" id="IPR050682">
    <property type="entry name" value="ModA/WtpA"/>
</dbReference>
<dbReference type="SUPFAM" id="SSF53850">
    <property type="entry name" value="Periplasmic binding protein-like II"/>
    <property type="match status" value="1"/>
</dbReference>
<evidence type="ECO:0000313" key="3">
    <source>
        <dbReference type="EMBL" id="CAB4324082.1"/>
    </source>
</evidence>
<dbReference type="Gene3D" id="3.40.190.10">
    <property type="entry name" value="Periplasmic binding protein-like II"/>
    <property type="match status" value="2"/>
</dbReference>
<dbReference type="EMBL" id="CAEMXZ010000100">
    <property type="protein sequence ID" value="CAB4324082.1"/>
    <property type="molecule type" value="Genomic_DNA"/>
</dbReference>
<protein>
    <submittedName>
        <fullName evidence="3">Unannotated protein</fullName>
    </submittedName>
</protein>
<reference evidence="3" key="1">
    <citation type="submission" date="2020-05" db="EMBL/GenBank/DDBJ databases">
        <authorList>
            <person name="Chiriac C."/>
            <person name="Salcher M."/>
            <person name="Ghai R."/>
            <person name="Kavagutti S V."/>
        </authorList>
    </citation>
    <scope>NUCLEOTIDE SEQUENCE</scope>
</reference>
<dbReference type="AlphaFoldDB" id="A0A6J5YKH6"/>
<dbReference type="GO" id="GO:0015689">
    <property type="term" value="P:molybdate ion transport"/>
    <property type="evidence" value="ECO:0007669"/>
    <property type="project" value="InterPro"/>
</dbReference>
<dbReference type="GO" id="GO:0030973">
    <property type="term" value="F:molybdate ion binding"/>
    <property type="evidence" value="ECO:0007669"/>
    <property type="project" value="TreeGrafter"/>
</dbReference>
<dbReference type="PANTHER" id="PTHR30632:SF0">
    <property type="entry name" value="SULFATE-BINDING PROTEIN"/>
    <property type="match status" value="1"/>
</dbReference>
<evidence type="ECO:0000256" key="1">
    <source>
        <dbReference type="ARBA" id="ARBA00022723"/>
    </source>
</evidence>
<sequence>MPLGRISRRHFNILGIFLGLAALLLGGLLAGCGSDGNSKSITVAAASSLSGAFEAAKAEFEASHPGTSITLSFGGSSSLAQQILDGAPIDVFASADNETMQRVALERAGPATTFTTNTLEIMVEKGNPLGIATLSDLARPDLIYITCAPEVPIGKYSDEVLKRAGVTVAPSSFEPDVKGIVTKITSGEADAGIVYSTDVVAAGDRAAGITIPMNQNVMASYPIARLYRARHNSTAEAWIDFINGTEGQTILTRFGFISP</sequence>
<dbReference type="PIRSF" id="PIRSF004846">
    <property type="entry name" value="ModA"/>
    <property type="match status" value="1"/>
</dbReference>
<keyword evidence="1" id="KW-0479">Metal-binding</keyword>
<accession>A0A6J5YKH6</accession>
<dbReference type="InterPro" id="IPR005950">
    <property type="entry name" value="ModA"/>
</dbReference>
<keyword evidence="2" id="KW-0732">Signal</keyword>
<gene>
    <name evidence="3" type="ORF">UFOPK1392_01846</name>
</gene>
<dbReference type="Pfam" id="PF13531">
    <property type="entry name" value="SBP_bac_11"/>
    <property type="match status" value="1"/>
</dbReference>
<name>A0A6J5YKH6_9ZZZZ</name>
<dbReference type="GO" id="GO:0046872">
    <property type="term" value="F:metal ion binding"/>
    <property type="evidence" value="ECO:0007669"/>
    <property type="project" value="UniProtKB-KW"/>
</dbReference>